<keyword evidence="19" id="KW-1185">Reference proteome</keyword>
<name>A0A4U5V6I0_COLLU</name>
<dbReference type="EMBL" id="CM014092">
    <property type="protein sequence ID" value="TKS82940.1"/>
    <property type="molecule type" value="Genomic_DNA"/>
</dbReference>
<sequence length="451" mass="50938">MPQRVRWKSNLRPPSGKKVPAGGQKTVASGTHFCATVGLTRDPYEPLEPFVLSIADVSQESLYEVSCRVTDHYSAGMRQQYRVDPCTRHGEKNTHNHQHKHTQPTKIVQYFISAEEIEWDYSPERDWEMENHHTTSEDSNWYMSPSPGNIFVEKGPNKIGSRYKKVVYREYTDESFKVQKKRQFDQQHLGIMGPIIKAEVGEQIVITFKNKASRPYSITAHGIKASGAHIPVQPGYIIELTWDVPQSSGPGVSDPNCISYAYYSSVNFIKDLYSGLFGTLVICRRGTLQGGDGPDRQRSDVEKEFALLFMVHDENQSWYLDDNIGTYLGVDPGNFTGDNEFEESNMMHGINGKLYGNLHGLVMMRGQKVDWYLLGMGNEVDMHTVHFHAETFTYKMDRVHRADVFDLFPGTFQTVEMVAVFTSAAGGTEGSVKTLLLLMELCLMAVGGLHQ</sequence>
<dbReference type="GO" id="GO:0038023">
    <property type="term" value="F:signaling receptor activity"/>
    <property type="evidence" value="ECO:0007669"/>
    <property type="project" value="TreeGrafter"/>
</dbReference>
<keyword evidence="12" id="KW-0406">Ion transport</keyword>
<keyword evidence="6" id="KW-0812">Transmembrane</keyword>
<evidence type="ECO:0000256" key="3">
    <source>
        <dbReference type="ARBA" id="ARBA00010609"/>
    </source>
</evidence>
<evidence type="ECO:0000256" key="8">
    <source>
        <dbReference type="ARBA" id="ARBA00022729"/>
    </source>
</evidence>
<dbReference type="STRING" id="240159.A0A4U5V6I0"/>
<gene>
    <name evidence="18" type="ORF">D9C73_017049</name>
</gene>
<dbReference type="GO" id="GO:0004322">
    <property type="term" value="F:ferroxidase activity"/>
    <property type="evidence" value="ECO:0007669"/>
    <property type="project" value="UniProtKB-EC"/>
</dbReference>
<organism evidence="18 19">
    <name type="scientific">Collichthys lucidus</name>
    <name type="common">Big head croaker</name>
    <name type="synonym">Sciaena lucida</name>
    <dbReference type="NCBI Taxonomy" id="240159"/>
    <lineage>
        <taxon>Eukaryota</taxon>
        <taxon>Metazoa</taxon>
        <taxon>Chordata</taxon>
        <taxon>Craniata</taxon>
        <taxon>Vertebrata</taxon>
        <taxon>Euteleostomi</taxon>
        <taxon>Actinopterygii</taxon>
        <taxon>Neopterygii</taxon>
        <taxon>Teleostei</taxon>
        <taxon>Neoteleostei</taxon>
        <taxon>Acanthomorphata</taxon>
        <taxon>Eupercaria</taxon>
        <taxon>Sciaenidae</taxon>
        <taxon>Collichthys</taxon>
    </lineage>
</organism>
<keyword evidence="10" id="KW-1133">Transmembrane helix</keyword>
<proteinExistence type="inferred from homology"/>
<evidence type="ECO:0000256" key="2">
    <source>
        <dbReference type="ARBA" id="ARBA00004167"/>
    </source>
</evidence>
<protein>
    <recommendedName>
        <fullName evidence="4">ferroxidase</fullName>
        <ecNumber evidence="4">1.16.3.1</ecNumber>
    </recommendedName>
</protein>
<dbReference type="PANTHER" id="PTHR46806:SF7">
    <property type="entry name" value="COAGULATION FACTOR VIII"/>
    <property type="match status" value="1"/>
</dbReference>
<evidence type="ECO:0000256" key="11">
    <source>
        <dbReference type="ARBA" id="ARBA00023002"/>
    </source>
</evidence>
<dbReference type="EC" id="1.16.3.1" evidence="4"/>
<dbReference type="Gene3D" id="2.60.40.420">
    <property type="entry name" value="Cupredoxins - blue copper proteins"/>
    <property type="match status" value="2"/>
</dbReference>
<keyword evidence="15" id="KW-0325">Glycoprotein</keyword>
<keyword evidence="13" id="KW-0472">Membrane</keyword>
<comment type="subcellular location">
    <subcellularLocation>
        <location evidence="2">Membrane</location>
        <topology evidence="2">Single-pass membrane protein</topology>
    </subcellularLocation>
</comment>
<dbReference type="InterPro" id="IPR050633">
    <property type="entry name" value="Neuropilin_MCO_CoagFactor"/>
</dbReference>
<dbReference type="GO" id="GO:0005507">
    <property type="term" value="F:copper ion binding"/>
    <property type="evidence" value="ECO:0007669"/>
    <property type="project" value="InterPro"/>
</dbReference>
<evidence type="ECO:0000256" key="1">
    <source>
        <dbReference type="ARBA" id="ARBA00001935"/>
    </source>
</evidence>
<evidence type="ECO:0000256" key="16">
    <source>
        <dbReference type="SAM" id="MobiDB-lite"/>
    </source>
</evidence>
<keyword evidence="9" id="KW-0677">Repeat</keyword>
<keyword evidence="5" id="KW-0813">Transport</keyword>
<evidence type="ECO:0000256" key="15">
    <source>
        <dbReference type="ARBA" id="ARBA00023180"/>
    </source>
</evidence>
<keyword evidence="11" id="KW-0560">Oxidoreductase</keyword>
<dbReference type="Pfam" id="PF07732">
    <property type="entry name" value="Cu-oxidase_3"/>
    <property type="match status" value="1"/>
</dbReference>
<evidence type="ECO:0000256" key="6">
    <source>
        <dbReference type="ARBA" id="ARBA00022692"/>
    </source>
</evidence>
<reference evidence="18 19" key="1">
    <citation type="submission" date="2019-01" db="EMBL/GenBank/DDBJ databases">
        <title>Genome Assembly of Collichthys lucidus.</title>
        <authorList>
            <person name="Cai M."/>
            <person name="Xiao S."/>
        </authorList>
    </citation>
    <scope>NUCLEOTIDE SEQUENCE [LARGE SCALE GENOMIC DNA]</scope>
    <source>
        <strain evidence="18">JT15FE1705JMU</strain>
        <tissue evidence="18">Muscle</tissue>
    </source>
</reference>
<evidence type="ECO:0000256" key="12">
    <source>
        <dbReference type="ARBA" id="ARBA00023065"/>
    </source>
</evidence>
<comment type="cofactor">
    <cofactor evidence="1">
        <name>Cu cation</name>
        <dbReference type="ChEBI" id="CHEBI:23378"/>
    </cofactor>
</comment>
<feature type="domain" description="Plastocyanin-like" evidence="17">
    <location>
        <begin position="191"/>
        <end position="283"/>
    </location>
</feature>
<comment type="similarity">
    <text evidence="3">Belongs to the multicopper oxidase family.</text>
</comment>
<dbReference type="InterPro" id="IPR008972">
    <property type="entry name" value="Cupredoxin"/>
</dbReference>
<evidence type="ECO:0000313" key="19">
    <source>
        <dbReference type="Proteomes" id="UP000298787"/>
    </source>
</evidence>
<keyword evidence="7" id="KW-0479">Metal-binding</keyword>
<evidence type="ECO:0000256" key="10">
    <source>
        <dbReference type="ARBA" id="ARBA00022989"/>
    </source>
</evidence>
<feature type="region of interest" description="Disordered" evidence="16">
    <location>
        <begin position="1"/>
        <end position="25"/>
    </location>
</feature>
<evidence type="ECO:0000256" key="9">
    <source>
        <dbReference type="ARBA" id="ARBA00022737"/>
    </source>
</evidence>
<evidence type="ECO:0000259" key="17">
    <source>
        <dbReference type="Pfam" id="PF07732"/>
    </source>
</evidence>
<dbReference type="GO" id="GO:0005886">
    <property type="term" value="C:plasma membrane"/>
    <property type="evidence" value="ECO:0007669"/>
    <property type="project" value="TreeGrafter"/>
</dbReference>
<evidence type="ECO:0000256" key="5">
    <source>
        <dbReference type="ARBA" id="ARBA00022448"/>
    </source>
</evidence>
<dbReference type="GO" id="GO:0006811">
    <property type="term" value="P:monoatomic ion transport"/>
    <property type="evidence" value="ECO:0007669"/>
    <property type="project" value="UniProtKB-KW"/>
</dbReference>
<evidence type="ECO:0000256" key="13">
    <source>
        <dbReference type="ARBA" id="ARBA00023136"/>
    </source>
</evidence>
<dbReference type="InterPro" id="IPR011707">
    <property type="entry name" value="Cu-oxidase-like_N"/>
</dbReference>
<keyword evidence="8" id="KW-0732">Signal</keyword>
<evidence type="ECO:0000256" key="4">
    <source>
        <dbReference type="ARBA" id="ARBA00013107"/>
    </source>
</evidence>
<evidence type="ECO:0000313" key="18">
    <source>
        <dbReference type="EMBL" id="TKS82940.1"/>
    </source>
</evidence>
<evidence type="ECO:0000256" key="7">
    <source>
        <dbReference type="ARBA" id="ARBA00022723"/>
    </source>
</evidence>
<evidence type="ECO:0000256" key="14">
    <source>
        <dbReference type="ARBA" id="ARBA00023157"/>
    </source>
</evidence>
<dbReference type="Proteomes" id="UP000298787">
    <property type="component" value="Chromosome 15"/>
</dbReference>
<dbReference type="SUPFAM" id="SSF49503">
    <property type="entry name" value="Cupredoxins"/>
    <property type="match status" value="2"/>
</dbReference>
<dbReference type="PANTHER" id="PTHR46806">
    <property type="entry name" value="F5/8 TYPE C DOMAIN-CONTAINING PROTEIN"/>
    <property type="match status" value="1"/>
</dbReference>
<accession>A0A4U5V6I0</accession>
<dbReference type="FunFam" id="2.60.40.420:FF:000002">
    <property type="entry name" value="Hephaestin like 1"/>
    <property type="match status" value="1"/>
</dbReference>
<dbReference type="AlphaFoldDB" id="A0A4U5V6I0"/>
<keyword evidence="14" id="KW-1015">Disulfide bond</keyword>